<protein>
    <recommendedName>
        <fullName evidence="6">Small ribosomal subunit protein bS16m</fullName>
    </recommendedName>
    <alternativeName>
        <fullName evidence="7">28S ribosomal protein S16, mitochondrial</fullName>
    </alternativeName>
</protein>
<dbReference type="RefSeq" id="XP_033366433.1">
    <property type="nucleotide sequence ID" value="XM_033510542.1"/>
</dbReference>
<dbReference type="AlphaFoldDB" id="A0A6J3LLQ6"/>
<dbReference type="InterPro" id="IPR000307">
    <property type="entry name" value="Ribosomal_bS16"/>
</dbReference>
<reference evidence="10" key="1">
    <citation type="submission" date="2025-08" db="UniProtKB">
        <authorList>
            <consortium name="RefSeq"/>
        </authorList>
    </citation>
    <scope>IDENTIFICATION</scope>
    <source>
        <tissue evidence="10">Muscle</tissue>
    </source>
</reference>
<dbReference type="PANTHER" id="PTHR12919">
    <property type="entry name" value="30S RIBOSOMAL PROTEIN S16"/>
    <property type="match status" value="1"/>
</dbReference>
<dbReference type="KEGG" id="bvk:117243240"/>
<comment type="subcellular location">
    <subcellularLocation>
        <location evidence="1">Mitochondrion</location>
    </subcellularLocation>
</comment>
<evidence type="ECO:0000256" key="8">
    <source>
        <dbReference type="SAM" id="MobiDB-lite"/>
    </source>
</evidence>
<evidence type="ECO:0000256" key="2">
    <source>
        <dbReference type="ARBA" id="ARBA00006668"/>
    </source>
</evidence>
<keyword evidence="5" id="KW-0687">Ribonucleoprotein</keyword>
<evidence type="ECO:0000313" key="9">
    <source>
        <dbReference type="Proteomes" id="UP000504631"/>
    </source>
</evidence>
<keyword evidence="3 10" id="KW-0689">Ribosomal protein</keyword>
<dbReference type="CTD" id="51021"/>
<feature type="region of interest" description="Disordered" evidence="8">
    <location>
        <begin position="121"/>
        <end position="140"/>
    </location>
</feature>
<dbReference type="FunFam" id="3.30.1320.10:FF:000004">
    <property type="entry name" value="28S ribosomal protein S16, mitochondrial"/>
    <property type="match status" value="1"/>
</dbReference>
<evidence type="ECO:0000256" key="4">
    <source>
        <dbReference type="ARBA" id="ARBA00023128"/>
    </source>
</evidence>
<dbReference type="PANTHER" id="PTHR12919:SF20">
    <property type="entry name" value="SMALL RIBOSOMAL SUBUNIT PROTEIN BS16M"/>
    <property type="match status" value="1"/>
</dbReference>
<sequence>MPRLPLHPSSGIGVVNAFYPRSIRFVRYGCANRPFYHIVVMPTKSGQHKPPIEQLGTYDPMPNKYNEKLIALNFERIQYWLGQNVTVSKPVAILLGLCGFFPIHPKTYMRAWRNRRKAAEEIERNKSGESESRTETVATG</sequence>
<dbReference type="GO" id="GO:0032543">
    <property type="term" value="P:mitochondrial translation"/>
    <property type="evidence" value="ECO:0007669"/>
    <property type="project" value="TreeGrafter"/>
</dbReference>
<keyword evidence="4" id="KW-0496">Mitochondrion</keyword>
<evidence type="ECO:0000256" key="1">
    <source>
        <dbReference type="ARBA" id="ARBA00004173"/>
    </source>
</evidence>
<comment type="similarity">
    <text evidence="2">Belongs to the bacterial ribosomal protein bS16 family.</text>
</comment>
<dbReference type="GO" id="GO:0005743">
    <property type="term" value="C:mitochondrial inner membrane"/>
    <property type="evidence" value="ECO:0007669"/>
    <property type="project" value="UniProtKB-ARBA"/>
</dbReference>
<dbReference type="HAMAP" id="MF_00385">
    <property type="entry name" value="Ribosomal_bS16"/>
    <property type="match status" value="1"/>
</dbReference>
<dbReference type="Gene3D" id="3.30.1320.10">
    <property type="match status" value="1"/>
</dbReference>
<dbReference type="Proteomes" id="UP000504631">
    <property type="component" value="Unplaced"/>
</dbReference>
<feature type="compositionally biased region" description="Basic and acidic residues" evidence="8">
    <location>
        <begin position="121"/>
        <end position="134"/>
    </location>
</feature>
<name>A0A6J3LLQ6_9HYME</name>
<accession>A0A6J3LLQ6</accession>
<keyword evidence="9" id="KW-1185">Reference proteome</keyword>
<evidence type="ECO:0000256" key="5">
    <source>
        <dbReference type="ARBA" id="ARBA00023274"/>
    </source>
</evidence>
<organism evidence="9 10">
    <name type="scientific">Bombus vosnesenskii</name>
    <dbReference type="NCBI Taxonomy" id="207650"/>
    <lineage>
        <taxon>Eukaryota</taxon>
        <taxon>Metazoa</taxon>
        <taxon>Ecdysozoa</taxon>
        <taxon>Arthropoda</taxon>
        <taxon>Hexapoda</taxon>
        <taxon>Insecta</taxon>
        <taxon>Pterygota</taxon>
        <taxon>Neoptera</taxon>
        <taxon>Endopterygota</taxon>
        <taxon>Hymenoptera</taxon>
        <taxon>Apocrita</taxon>
        <taxon>Aculeata</taxon>
        <taxon>Apoidea</taxon>
        <taxon>Anthophila</taxon>
        <taxon>Apidae</taxon>
        <taxon>Bombus</taxon>
        <taxon>Pyrobombus</taxon>
    </lineage>
</organism>
<evidence type="ECO:0000256" key="7">
    <source>
        <dbReference type="ARBA" id="ARBA00035438"/>
    </source>
</evidence>
<dbReference type="GO" id="GO:0003735">
    <property type="term" value="F:structural constituent of ribosome"/>
    <property type="evidence" value="ECO:0007669"/>
    <property type="project" value="InterPro"/>
</dbReference>
<gene>
    <name evidence="10" type="primary">LOC117243240</name>
</gene>
<dbReference type="SUPFAM" id="SSF54565">
    <property type="entry name" value="Ribosomal protein S16"/>
    <property type="match status" value="1"/>
</dbReference>
<dbReference type="InterPro" id="IPR023803">
    <property type="entry name" value="Ribosomal_bS16_dom_sf"/>
</dbReference>
<dbReference type="GO" id="GO:0005763">
    <property type="term" value="C:mitochondrial small ribosomal subunit"/>
    <property type="evidence" value="ECO:0007669"/>
    <property type="project" value="TreeGrafter"/>
</dbReference>
<proteinExistence type="inferred from homology"/>
<evidence type="ECO:0000256" key="3">
    <source>
        <dbReference type="ARBA" id="ARBA00022980"/>
    </source>
</evidence>
<dbReference type="GeneID" id="117243240"/>
<dbReference type="NCBIfam" id="TIGR00002">
    <property type="entry name" value="S16"/>
    <property type="match status" value="1"/>
</dbReference>
<dbReference type="Pfam" id="PF00886">
    <property type="entry name" value="Ribosomal_S16"/>
    <property type="match status" value="1"/>
</dbReference>
<evidence type="ECO:0000313" key="10">
    <source>
        <dbReference type="RefSeq" id="XP_033366433.1"/>
    </source>
</evidence>
<evidence type="ECO:0000256" key="6">
    <source>
        <dbReference type="ARBA" id="ARBA00035263"/>
    </source>
</evidence>